<sequence length="219" mass="25186">MSDKTLTDNELKVGCYRDFYSIHCLILTILRRSKGELMTYQQAGLIAVVKRIAGWIIFIPALLSTLVSLANYLYIYAQKKQGIDAVLLDFLNLMIEMIRFNTPFLNIFWYNSPVPDFSRFFITSSLMFWLIYFLIFIGLALQVSGARMSRQVKAIREGIEDQLILEKVKGNDNSTREGLEARVVVPRHTIFVQFFPLYILPLILVGAGYLILRLMGMPL</sequence>
<dbReference type="Pfam" id="PF14002">
    <property type="entry name" value="YniB"/>
    <property type="match status" value="1"/>
</dbReference>
<keyword evidence="1" id="KW-0472">Membrane</keyword>
<keyword evidence="1" id="KW-0812">Transmembrane</keyword>
<proteinExistence type="predicted"/>
<feature type="transmembrane region" description="Helical" evidence="1">
    <location>
        <begin position="190"/>
        <end position="212"/>
    </location>
</feature>
<evidence type="ECO:0000313" key="2">
    <source>
        <dbReference type="EMBL" id="RBP63021.1"/>
    </source>
</evidence>
<dbReference type="AlphaFoldDB" id="A0A366I4Z3"/>
<gene>
    <name evidence="2" type="ORF">DES54_11335</name>
</gene>
<dbReference type="Proteomes" id="UP000253046">
    <property type="component" value="Unassembled WGS sequence"/>
</dbReference>
<comment type="caution">
    <text evidence="2">The sequence shown here is derived from an EMBL/GenBank/DDBJ whole genome shotgun (WGS) entry which is preliminary data.</text>
</comment>
<keyword evidence="1" id="KW-1133">Transmembrane helix</keyword>
<feature type="transmembrane region" description="Helical" evidence="1">
    <location>
        <begin position="86"/>
        <end position="109"/>
    </location>
</feature>
<dbReference type="InterPro" id="IPR025229">
    <property type="entry name" value="YniB-like"/>
</dbReference>
<feature type="transmembrane region" description="Helical" evidence="1">
    <location>
        <begin position="121"/>
        <end position="141"/>
    </location>
</feature>
<keyword evidence="3" id="KW-1185">Reference proteome</keyword>
<reference evidence="2 3" key="1">
    <citation type="submission" date="2018-06" db="EMBL/GenBank/DDBJ databases">
        <title>Genomic Encyclopedia of Type Strains, Phase IV (KMG-IV): sequencing the most valuable type-strain genomes for metagenomic binning, comparative biology and taxonomic classification.</title>
        <authorList>
            <person name="Goeker M."/>
        </authorList>
    </citation>
    <scope>NUCLEOTIDE SEQUENCE [LARGE SCALE GENOMIC DNA]</scope>
    <source>
        <strain evidence="2 3">DSM 30166</strain>
    </source>
</reference>
<evidence type="ECO:0000256" key="1">
    <source>
        <dbReference type="SAM" id="Phobius"/>
    </source>
</evidence>
<protein>
    <submittedName>
        <fullName evidence="2">YniB-like protein</fullName>
    </submittedName>
</protein>
<feature type="transmembrane region" description="Helical" evidence="1">
    <location>
        <begin position="52"/>
        <end position="74"/>
    </location>
</feature>
<organism evidence="2 3">
    <name type="scientific">Brenneria salicis ATCC 15712 = DSM 30166</name>
    <dbReference type="NCBI Taxonomy" id="714314"/>
    <lineage>
        <taxon>Bacteria</taxon>
        <taxon>Pseudomonadati</taxon>
        <taxon>Pseudomonadota</taxon>
        <taxon>Gammaproteobacteria</taxon>
        <taxon>Enterobacterales</taxon>
        <taxon>Pectobacteriaceae</taxon>
        <taxon>Brenneria</taxon>
    </lineage>
</organism>
<evidence type="ECO:0000313" key="3">
    <source>
        <dbReference type="Proteomes" id="UP000253046"/>
    </source>
</evidence>
<name>A0A366I4Z3_9GAMM</name>
<accession>A0A366I4Z3</accession>
<dbReference type="EMBL" id="QNRY01000013">
    <property type="protein sequence ID" value="RBP63021.1"/>
    <property type="molecule type" value="Genomic_DNA"/>
</dbReference>